<accession>M1PD33</accession>
<dbReference type="InterPro" id="IPR003953">
    <property type="entry name" value="FAD-dep_OxRdtase_2_FAD-bd"/>
</dbReference>
<gene>
    <name evidence="14" type="ordered locus">UWK_01105</name>
</gene>
<keyword evidence="6 11" id="KW-0662">Pyridine nucleotide biosynthesis</keyword>
<dbReference type="GO" id="GO:0005737">
    <property type="term" value="C:cytoplasm"/>
    <property type="evidence" value="ECO:0007669"/>
    <property type="project" value="UniProtKB-SubCell"/>
</dbReference>
<comment type="subcellular location">
    <subcellularLocation>
        <location evidence="11">Cytoplasm</location>
    </subcellularLocation>
</comment>
<dbReference type="InterPro" id="IPR015939">
    <property type="entry name" value="Fum_Rdtase/Succ_DH_flav-like_C"/>
</dbReference>
<dbReference type="STRING" id="1167006.UWK_01105"/>
<dbReference type="FunFam" id="1.20.58.100:FF:000002">
    <property type="entry name" value="L-aspartate oxidase"/>
    <property type="match status" value="1"/>
</dbReference>
<dbReference type="EMBL" id="CP003985">
    <property type="protein sequence ID" value="AGF77675.1"/>
    <property type="molecule type" value="Genomic_DNA"/>
</dbReference>
<dbReference type="Gene3D" id="3.90.700.10">
    <property type="entry name" value="Succinate dehydrogenase/fumarate reductase flavoprotein, catalytic domain"/>
    <property type="match status" value="1"/>
</dbReference>
<keyword evidence="15" id="KW-1185">Reference proteome</keyword>
<evidence type="ECO:0000256" key="6">
    <source>
        <dbReference type="ARBA" id="ARBA00022642"/>
    </source>
</evidence>
<dbReference type="GO" id="GO:0034628">
    <property type="term" value="P:'de novo' NAD+ biosynthetic process from L-aspartate"/>
    <property type="evidence" value="ECO:0007669"/>
    <property type="project" value="TreeGrafter"/>
</dbReference>
<dbReference type="PRINTS" id="PR00368">
    <property type="entry name" value="FADPNR"/>
</dbReference>
<dbReference type="SUPFAM" id="SSF56425">
    <property type="entry name" value="Succinate dehydrogenase/fumarate reductase flavoprotein, catalytic domain"/>
    <property type="match status" value="1"/>
</dbReference>
<dbReference type="KEGG" id="dsf:UWK_01105"/>
<dbReference type="GO" id="GO:0008734">
    <property type="term" value="F:L-aspartate oxidase activity"/>
    <property type="evidence" value="ECO:0007669"/>
    <property type="project" value="UniProtKB-UniRule"/>
</dbReference>
<feature type="domain" description="Fumarate reductase/succinate dehydrogenase flavoprotein-like C-terminal" evidence="13">
    <location>
        <begin position="439"/>
        <end position="519"/>
    </location>
</feature>
<evidence type="ECO:0000256" key="7">
    <source>
        <dbReference type="ARBA" id="ARBA00022827"/>
    </source>
</evidence>
<evidence type="ECO:0000313" key="15">
    <source>
        <dbReference type="Proteomes" id="UP000011721"/>
    </source>
</evidence>
<name>M1PD33_DESSD</name>
<comment type="similarity">
    <text evidence="3 11">Belongs to the FAD-dependent oxidoreductase 2 family. NadB subfamily.</text>
</comment>
<comment type="pathway">
    <text evidence="2 11">Cofactor biosynthesis; NAD(+) biosynthesis; iminoaspartate from L-aspartate (oxidase route): step 1/1.</text>
</comment>
<organism evidence="14 15">
    <name type="scientific">Desulfocapsa sulfexigens (strain DSM 10523 / SB164P1)</name>
    <dbReference type="NCBI Taxonomy" id="1167006"/>
    <lineage>
        <taxon>Bacteria</taxon>
        <taxon>Pseudomonadati</taxon>
        <taxon>Thermodesulfobacteriota</taxon>
        <taxon>Desulfobulbia</taxon>
        <taxon>Desulfobulbales</taxon>
        <taxon>Desulfocapsaceae</taxon>
        <taxon>Desulfocapsa</taxon>
    </lineage>
</organism>
<evidence type="ECO:0000256" key="8">
    <source>
        <dbReference type="ARBA" id="ARBA00023002"/>
    </source>
</evidence>
<dbReference type="InterPro" id="IPR027477">
    <property type="entry name" value="Succ_DH/fumarate_Rdtase_cat_sf"/>
</dbReference>
<keyword evidence="5 11" id="KW-0285">Flavoprotein</keyword>
<dbReference type="Gene3D" id="3.50.50.60">
    <property type="entry name" value="FAD/NAD(P)-binding domain"/>
    <property type="match status" value="1"/>
</dbReference>
<dbReference type="InterPro" id="IPR037099">
    <property type="entry name" value="Fum_R/Succ_DH_flav-like_C_sf"/>
</dbReference>
<keyword evidence="8 11" id="KW-0560">Oxidoreductase</keyword>
<dbReference type="SUPFAM" id="SSF46977">
    <property type="entry name" value="Succinate dehydrogenase/fumarate reductase flavoprotein C-terminal domain"/>
    <property type="match status" value="1"/>
</dbReference>
<dbReference type="Proteomes" id="UP000011721">
    <property type="component" value="Chromosome"/>
</dbReference>
<dbReference type="InterPro" id="IPR036188">
    <property type="entry name" value="FAD/NAD-bd_sf"/>
</dbReference>
<dbReference type="PANTHER" id="PTHR42716:SF2">
    <property type="entry name" value="L-ASPARTATE OXIDASE, CHLOROPLASTIC"/>
    <property type="match status" value="1"/>
</dbReference>
<proteinExistence type="inferred from homology"/>
<evidence type="ECO:0000313" key="14">
    <source>
        <dbReference type="EMBL" id="AGF77675.1"/>
    </source>
</evidence>
<evidence type="ECO:0000259" key="13">
    <source>
        <dbReference type="Pfam" id="PF02910"/>
    </source>
</evidence>
<dbReference type="NCBIfam" id="NF006567">
    <property type="entry name" value="PRK09077.1"/>
    <property type="match status" value="1"/>
</dbReference>
<dbReference type="InterPro" id="IPR005288">
    <property type="entry name" value="NadB"/>
</dbReference>
<dbReference type="RefSeq" id="WP_015403369.1">
    <property type="nucleotide sequence ID" value="NC_020304.1"/>
</dbReference>
<dbReference type="Gene3D" id="1.20.58.100">
    <property type="entry name" value="Fumarate reductase/succinate dehydrogenase flavoprotein-like, C-terminal domain"/>
    <property type="match status" value="1"/>
</dbReference>
<protein>
    <recommendedName>
        <fullName evidence="4 10">L-aspartate oxidase</fullName>
        <ecNumber evidence="4 10">1.4.3.16</ecNumber>
    </recommendedName>
</protein>
<evidence type="ECO:0000256" key="4">
    <source>
        <dbReference type="ARBA" id="ARBA00012173"/>
    </source>
</evidence>
<dbReference type="OrthoDB" id="9806724at2"/>
<evidence type="ECO:0000256" key="5">
    <source>
        <dbReference type="ARBA" id="ARBA00022630"/>
    </source>
</evidence>
<evidence type="ECO:0000259" key="12">
    <source>
        <dbReference type="Pfam" id="PF00890"/>
    </source>
</evidence>
<evidence type="ECO:0000256" key="9">
    <source>
        <dbReference type="ARBA" id="ARBA00048305"/>
    </source>
</evidence>
<comment type="function">
    <text evidence="11">Catalyzes the oxidation of L-aspartate to iminoaspartate.</text>
</comment>
<dbReference type="HOGENOM" id="CLU_014312_3_0_7"/>
<evidence type="ECO:0000256" key="10">
    <source>
        <dbReference type="NCBIfam" id="TIGR00551"/>
    </source>
</evidence>
<dbReference type="SUPFAM" id="SSF51905">
    <property type="entry name" value="FAD/NAD(P)-binding domain"/>
    <property type="match status" value="1"/>
</dbReference>
<dbReference type="eggNOG" id="COG0029">
    <property type="taxonomic scope" value="Bacteria"/>
</dbReference>
<dbReference type="PANTHER" id="PTHR42716">
    <property type="entry name" value="L-ASPARTATE OXIDASE"/>
    <property type="match status" value="1"/>
</dbReference>
<dbReference type="NCBIfam" id="TIGR00551">
    <property type="entry name" value="nadB"/>
    <property type="match status" value="1"/>
</dbReference>
<dbReference type="AlphaFoldDB" id="M1PD33"/>
<comment type="cofactor">
    <cofactor evidence="1 11">
        <name>FAD</name>
        <dbReference type="ChEBI" id="CHEBI:57692"/>
    </cofactor>
</comment>
<evidence type="ECO:0000256" key="3">
    <source>
        <dbReference type="ARBA" id="ARBA00008562"/>
    </source>
</evidence>
<evidence type="ECO:0000256" key="2">
    <source>
        <dbReference type="ARBA" id="ARBA00004950"/>
    </source>
</evidence>
<feature type="domain" description="FAD-dependent oxidoreductase 2 FAD-binding" evidence="12">
    <location>
        <begin position="4"/>
        <end position="387"/>
    </location>
</feature>
<evidence type="ECO:0000256" key="11">
    <source>
        <dbReference type="RuleBase" id="RU362049"/>
    </source>
</evidence>
<sequence length="549" mass="60887">MESDFLVIGSGIAGLSYALRCAELGSVVVVTKKKDIDTATNLAQGGIAVVLEAEDSYESHVKDTLESGAGLCDESVVRMVVEDGPARVADLVRMGVDFVRDEGSSSGYSLGMEGGHSCRRVAHANDLTGREIERALLNVVRNHKRIELMEEHMVVDLLMVAGGVPGWGEVDSGERCVGAYVLVDGQVEAYRAKLTAICSGGVGKVYLYTTNPDIATGDGIAMAFRAGAEIENMEFVQFHPTCLYHPEEKNFLISEAVRGEGGVLIGVDGVPFMKKYDSREDLATRDTVARAIDREMKETGEDCVFLDITHRDPVFVKKRFPTIYDRCLSRGIDITKQPIPVVPAAHYMCGGIRTDKYARTTVAGLMALGESACTGLHGGNRLASNSLLEAVVFANRAAVFCEKNWKELQNIDIPIIDLWKSGDAKELGEEILINHNWDSIRRVMWNYVGIVRSMKRLELAKKRMEFIYSEIEEHYQEYFVTPNMVELRNISLISLLIIQSALSRKESRGLHYVIDFPNKFKHSNATLFRRKGNRNSWEFELIGGVEGEE</sequence>
<dbReference type="PATRIC" id="fig|1167006.5.peg.1231"/>
<reference evidence="15" key="1">
    <citation type="journal article" date="2013" name="Stand. Genomic Sci.">
        <title>Complete genome sequence of Desulfocapsa sulfexigens, a marine deltaproteobacterium specialized in disproportionating inorganic sulfur compounds.</title>
        <authorList>
            <person name="Finster K.W."/>
            <person name="Kjeldsen K.U."/>
            <person name="Kube M."/>
            <person name="Reinhardt R."/>
            <person name="Mussmann M."/>
            <person name="Amann R."/>
            <person name="Schreiber L."/>
        </authorList>
    </citation>
    <scope>NUCLEOTIDE SEQUENCE [LARGE SCALE GENOMIC DNA]</scope>
    <source>
        <strain evidence="15">DSM 10523 / SB164P1</strain>
    </source>
</reference>
<dbReference type="EC" id="1.4.3.16" evidence="4 10"/>
<evidence type="ECO:0000256" key="1">
    <source>
        <dbReference type="ARBA" id="ARBA00001974"/>
    </source>
</evidence>
<keyword evidence="7 11" id="KW-0274">FAD</keyword>
<dbReference type="UniPathway" id="UPA00253">
    <property type="reaction ID" value="UER00326"/>
</dbReference>
<dbReference type="FunFam" id="3.90.700.10:FF:000002">
    <property type="entry name" value="L-aspartate oxidase"/>
    <property type="match status" value="1"/>
</dbReference>
<comment type="catalytic activity">
    <reaction evidence="9">
        <text>L-aspartate + O2 = iminosuccinate + H2O2</text>
        <dbReference type="Rhea" id="RHEA:25876"/>
        <dbReference type="ChEBI" id="CHEBI:15379"/>
        <dbReference type="ChEBI" id="CHEBI:16240"/>
        <dbReference type="ChEBI" id="CHEBI:29991"/>
        <dbReference type="ChEBI" id="CHEBI:77875"/>
        <dbReference type="EC" id="1.4.3.16"/>
    </reaction>
    <physiologicalReaction direction="left-to-right" evidence="9">
        <dbReference type="Rhea" id="RHEA:25877"/>
    </physiologicalReaction>
</comment>
<dbReference type="Pfam" id="PF00890">
    <property type="entry name" value="FAD_binding_2"/>
    <property type="match status" value="1"/>
</dbReference>
<dbReference type="Pfam" id="PF02910">
    <property type="entry name" value="Succ_DH_flav_C"/>
    <property type="match status" value="1"/>
</dbReference>